<dbReference type="HOGENOM" id="CLU_084513_4_0_2"/>
<evidence type="ECO:0000259" key="10">
    <source>
        <dbReference type="Pfam" id="PF01248"/>
    </source>
</evidence>
<keyword evidence="12" id="KW-1185">Reference proteome</keyword>
<name>D9PVQ2_METTM</name>
<dbReference type="STRING" id="79929.MTBMA_c07050"/>
<dbReference type="Proteomes" id="UP000000345">
    <property type="component" value="Chromosome"/>
</dbReference>
<reference key="1">
    <citation type="submission" date="2009-08" db="EMBL/GenBank/DDBJ databases">
        <title>The genome sequence of Methanothermobacter marburgensis.</title>
        <authorList>
            <person name="Kaster A."/>
            <person name="Seedorf H."/>
            <person name="Goenrich M."/>
            <person name="Wiezer A."/>
            <person name="Liesegang H."/>
            <person name="Thauer R."/>
            <person name="Gottschalk G."/>
        </authorList>
    </citation>
    <scope>NUCLEOTIDE SEQUENCE</scope>
    <source>
        <strain>Marburg</strain>
    </source>
</reference>
<dbReference type="GO" id="GO:0019843">
    <property type="term" value="F:rRNA binding"/>
    <property type="evidence" value="ECO:0007669"/>
    <property type="project" value="UniProtKB-KW"/>
</dbReference>
<evidence type="ECO:0000256" key="3">
    <source>
        <dbReference type="ARBA" id="ARBA00022490"/>
    </source>
</evidence>
<comment type="subunit">
    <text evidence="9">Part of the 50S ribosomal subunit. Probably part of the RNase P complex.</text>
</comment>
<evidence type="ECO:0000256" key="9">
    <source>
        <dbReference type="HAMAP-Rule" id="MF_00326"/>
    </source>
</evidence>
<evidence type="ECO:0000256" key="7">
    <source>
        <dbReference type="ARBA" id="ARBA00022980"/>
    </source>
</evidence>
<sequence>MAKAIYVKFDVPKELADKAAEALEIARETGKISKGTNEVTKAVERGVAQLVLVAEDVEPAEIVAHLPLLAEEKEIPYIYLPTKDELGAAAGLNVGTASAAIVEAGDAEDLINEIIEKVEELKK</sequence>
<evidence type="ECO:0000256" key="8">
    <source>
        <dbReference type="ARBA" id="ARBA00023274"/>
    </source>
</evidence>
<dbReference type="InterPro" id="IPR018492">
    <property type="entry name" value="Ribosomal_eL8/Nhp2"/>
</dbReference>
<evidence type="ECO:0000313" key="11">
    <source>
        <dbReference type="EMBL" id="ADL58300.1"/>
    </source>
</evidence>
<evidence type="ECO:0000313" key="12">
    <source>
        <dbReference type="Proteomes" id="UP000000345"/>
    </source>
</evidence>
<dbReference type="GO" id="GO:0006412">
    <property type="term" value="P:translation"/>
    <property type="evidence" value="ECO:0007669"/>
    <property type="project" value="UniProtKB-UniRule"/>
</dbReference>
<dbReference type="GO" id="GO:0001682">
    <property type="term" value="P:tRNA 5'-leader removal"/>
    <property type="evidence" value="ECO:0007669"/>
    <property type="project" value="UniProtKB-UniRule"/>
</dbReference>
<dbReference type="GO" id="GO:0005737">
    <property type="term" value="C:cytoplasm"/>
    <property type="evidence" value="ECO:0007669"/>
    <property type="project" value="UniProtKB-SubCell"/>
</dbReference>
<reference evidence="11 12" key="2">
    <citation type="journal article" date="2010" name="J. Bacteriol.">
        <title>Complete genome sequence of Methanothermobacter marburgensis, a methanoarchaeon model organism.</title>
        <authorList>
            <person name="Liesegang H."/>
            <person name="Kaster A.K."/>
            <person name="Wiezer A."/>
            <person name="Goenrich M."/>
            <person name="Wollherr A."/>
            <person name="Seedorf H."/>
            <person name="Gottschalk G."/>
            <person name="Thauer R.K."/>
        </authorList>
    </citation>
    <scope>NUCLEOTIDE SEQUENCE [LARGE SCALE GENOMIC DNA]</scope>
    <source>
        <strain evidence="12">ATCC BAA-927 / DSM 2133 / JCM 14651 / NBRC 100331 / OCM 82 / Marburg</strain>
    </source>
</reference>
<evidence type="ECO:0000256" key="5">
    <source>
        <dbReference type="ARBA" id="ARBA00022730"/>
    </source>
</evidence>
<dbReference type="InterPro" id="IPR050257">
    <property type="entry name" value="eL8/uL1-like"/>
</dbReference>
<comment type="similarity">
    <text evidence="2 9">Belongs to the eukaryotic ribosomal protein eL8 family.</text>
</comment>
<keyword evidence="8 9" id="KW-0687">Ribonucleoprotein</keyword>
<protein>
    <recommendedName>
        <fullName evidence="9">Large ribosomal subunit protein eL8</fullName>
    </recommendedName>
</protein>
<dbReference type="PRINTS" id="PR00884">
    <property type="entry name" value="RIBOSOMALHS6"/>
</dbReference>
<proteinExistence type="inferred from homology"/>
<keyword evidence="7 9" id="KW-0689">Ribosomal protein</keyword>
<dbReference type="FunFam" id="3.30.1330.30:FF:000020">
    <property type="entry name" value="50S ribosomal protein L7Ae"/>
    <property type="match status" value="1"/>
</dbReference>
<dbReference type="EMBL" id="CP001710">
    <property type="protein sequence ID" value="ADL58300.1"/>
    <property type="molecule type" value="Genomic_DNA"/>
</dbReference>
<accession>D9PVQ2</accession>
<dbReference type="GeneID" id="9704413"/>
<dbReference type="GO" id="GO:0003735">
    <property type="term" value="F:structural constituent of ribosome"/>
    <property type="evidence" value="ECO:0007669"/>
    <property type="project" value="InterPro"/>
</dbReference>
<organism evidence="11 12">
    <name type="scientific">Methanothermobacter marburgensis (strain ATCC BAA-927 / DSM 2133 / JCM 14651 / NBRC 100331 / OCM 82 / Marburg)</name>
    <name type="common">Methanobacterium thermoautotrophicum</name>
    <dbReference type="NCBI Taxonomy" id="79929"/>
    <lineage>
        <taxon>Archaea</taxon>
        <taxon>Methanobacteriati</taxon>
        <taxon>Methanobacteriota</taxon>
        <taxon>Methanomada group</taxon>
        <taxon>Methanobacteria</taxon>
        <taxon>Methanobacteriales</taxon>
        <taxon>Methanobacteriaceae</taxon>
        <taxon>Methanothermobacter</taxon>
    </lineage>
</organism>
<dbReference type="InterPro" id="IPR029064">
    <property type="entry name" value="Ribosomal_eL30-like_sf"/>
</dbReference>
<dbReference type="GO" id="GO:1990904">
    <property type="term" value="C:ribonucleoprotein complex"/>
    <property type="evidence" value="ECO:0007669"/>
    <property type="project" value="UniProtKB-KW"/>
</dbReference>
<evidence type="ECO:0000256" key="6">
    <source>
        <dbReference type="ARBA" id="ARBA00022884"/>
    </source>
</evidence>
<dbReference type="PANTHER" id="PTHR23105">
    <property type="entry name" value="RIBOSOMAL PROTEIN L7AE FAMILY MEMBER"/>
    <property type="match status" value="1"/>
</dbReference>
<evidence type="ECO:0000256" key="4">
    <source>
        <dbReference type="ARBA" id="ARBA00022694"/>
    </source>
</evidence>
<keyword evidence="3 9" id="KW-0963">Cytoplasm</keyword>
<dbReference type="PATRIC" id="fig|79929.8.peg.690"/>
<dbReference type="KEGG" id="mmg:MTBMA_c07050"/>
<comment type="function">
    <text evidence="9">Multifunctional RNA-binding protein that recognizes the K-turn motif in ribosomal RNA, the RNA component of RNase P, box H/ACA, box C/D and box C'/D' sRNAs.</text>
</comment>
<dbReference type="PRINTS" id="PR00881">
    <property type="entry name" value="L7ARS6FAMILY"/>
</dbReference>
<dbReference type="RefSeq" id="WP_013295524.1">
    <property type="nucleotide sequence ID" value="NC_014408.1"/>
</dbReference>
<dbReference type="OrthoDB" id="25810at2157"/>
<keyword evidence="6 9" id="KW-0694">RNA-binding</keyword>
<dbReference type="GO" id="GO:0004526">
    <property type="term" value="F:ribonuclease P activity"/>
    <property type="evidence" value="ECO:0007669"/>
    <property type="project" value="UniProtKB-UniRule"/>
</dbReference>
<dbReference type="GeneID" id="77399485"/>
<dbReference type="InterPro" id="IPR004038">
    <property type="entry name" value="Ribosomal_eL8/eL30/eS12/Gad45"/>
</dbReference>
<dbReference type="SUPFAM" id="SSF55315">
    <property type="entry name" value="L30e-like"/>
    <property type="match status" value="1"/>
</dbReference>
<dbReference type="PaxDb" id="79929-MTBMA_c07050"/>
<dbReference type="NCBIfam" id="TIGR03677">
    <property type="entry name" value="eL8_ribo"/>
    <property type="match status" value="1"/>
</dbReference>
<dbReference type="HAMAP" id="MF_00326">
    <property type="entry name" value="Ribosomal_eL8"/>
    <property type="match status" value="1"/>
</dbReference>
<dbReference type="InterPro" id="IPR022481">
    <property type="entry name" value="Ribosomal_eL8_arc"/>
</dbReference>
<keyword evidence="4 9" id="KW-0819">tRNA processing</keyword>
<keyword evidence="5 9" id="KW-0699">rRNA-binding</keyword>
<dbReference type="AlphaFoldDB" id="D9PVQ2"/>
<comment type="subcellular location">
    <subcellularLocation>
        <location evidence="1 9">Cytoplasm</location>
    </subcellularLocation>
</comment>
<evidence type="ECO:0000256" key="1">
    <source>
        <dbReference type="ARBA" id="ARBA00004496"/>
    </source>
</evidence>
<dbReference type="Pfam" id="PF01248">
    <property type="entry name" value="Ribosomal_L7Ae"/>
    <property type="match status" value="1"/>
</dbReference>
<dbReference type="GO" id="GO:0005840">
    <property type="term" value="C:ribosome"/>
    <property type="evidence" value="ECO:0007669"/>
    <property type="project" value="UniProtKB-KW"/>
</dbReference>
<gene>
    <name evidence="9 11" type="primary">rpl7ae</name>
    <name evidence="11" type="ordered locus">MTBMA_c07050</name>
</gene>
<feature type="domain" description="Ribosomal protein eL8/eL30/eS12/Gadd45" evidence="10">
    <location>
        <begin position="18"/>
        <end position="110"/>
    </location>
</feature>
<dbReference type="Gene3D" id="3.30.1330.30">
    <property type="match status" value="1"/>
</dbReference>
<evidence type="ECO:0000256" key="2">
    <source>
        <dbReference type="ARBA" id="ARBA00007337"/>
    </source>
</evidence>